<evidence type="ECO:0008006" key="4">
    <source>
        <dbReference type="Google" id="ProtNLM"/>
    </source>
</evidence>
<feature type="transmembrane region" description="Helical" evidence="1">
    <location>
        <begin position="263"/>
        <end position="286"/>
    </location>
</feature>
<accession>A0A197ZYP3</accession>
<organism evidence="2 3">
    <name type="scientific">Paenibacillus oryzisoli</name>
    <dbReference type="NCBI Taxonomy" id="1850517"/>
    <lineage>
        <taxon>Bacteria</taxon>
        <taxon>Bacillati</taxon>
        <taxon>Bacillota</taxon>
        <taxon>Bacilli</taxon>
        <taxon>Bacillales</taxon>
        <taxon>Paenibacillaceae</taxon>
        <taxon>Paenibacillus</taxon>
    </lineage>
</organism>
<dbReference type="PANTHER" id="PTHR37814">
    <property type="entry name" value="CONSERVED MEMBRANE PROTEIN"/>
    <property type="match status" value="1"/>
</dbReference>
<dbReference type="AlphaFoldDB" id="A0A197ZYP3"/>
<proteinExistence type="predicted"/>
<feature type="transmembrane region" description="Helical" evidence="1">
    <location>
        <begin position="213"/>
        <end position="236"/>
    </location>
</feature>
<dbReference type="RefSeq" id="WP_068669818.1">
    <property type="nucleotide sequence ID" value="NZ_LYPB01000090.1"/>
</dbReference>
<feature type="transmembrane region" description="Helical" evidence="1">
    <location>
        <begin position="7"/>
        <end position="24"/>
    </location>
</feature>
<keyword evidence="3" id="KW-1185">Reference proteome</keyword>
<reference evidence="2 3" key="1">
    <citation type="submission" date="2016-05" db="EMBL/GenBank/DDBJ databases">
        <title>Paenibacillus sp. 1ZS3-15 nov., isolated from the rhizosphere soil.</title>
        <authorList>
            <person name="Zhang X.X."/>
            <person name="Zhang J."/>
        </authorList>
    </citation>
    <scope>NUCLEOTIDE SEQUENCE [LARGE SCALE GENOMIC DNA]</scope>
    <source>
        <strain evidence="2 3">1ZS3-15</strain>
    </source>
</reference>
<comment type="caution">
    <text evidence="2">The sequence shown here is derived from an EMBL/GenBank/DDBJ whole genome shotgun (WGS) entry which is preliminary data.</text>
</comment>
<dbReference type="InterPro" id="IPR038728">
    <property type="entry name" value="YkvI-like"/>
</dbReference>
<evidence type="ECO:0000256" key="1">
    <source>
        <dbReference type="SAM" id="Phobius"/>
    </source>
</evidence>
<dbReference type="EMBL" id="LYPB01000090">
    <property type="protein sequence ID" value="OAS14314.1"/>
    <property type="molecule type" value="Genomic_DNA"/>
</dbReference>
<name>A0A197ZYP3_9BACL</name>
<sequence length="346" mass="38360">MRNHAQIVRVAFTYIGTVVGAGFASGQEILQFFTRYGSLATLTIALSTVLFIWIGIQLMLMAHEMKAESYEDLNKVLFGEKIGKWISLFMMVVLFGITTVMLAGAGTVFEEQLHLSYTTGLLITLVLSYVILTRGIKAIMTVNSIVVPIMLLFSFVIVVYTWHSPTSGNWLRMSSDDSLVRVWFAPFLYTAFNLAMAQAVLVPMGGAIRDRSVLYWGGLLGGAGIGLLLLAAHYALSAQMPGIAQFEIPMGNIMTKLGYFPQVAYLLVIYGEIFTTFIGDAYGLSMQLQQRIKIPPKLLLIAILLLSYAISHIGFKTLLTALYPLFGVVSVVWLVLMIWRNRRSTL</sequence>
<feature type="transmembrane region" description="Helical" evidence="1">
    <location>
        <begin position="115"/>
        <end position="132"/>
    </location>
</feature>
<dbReference type="PANTHER" id="PTHR37814:SF1">
    <property type="entry name" value="MEMBRANE PROTEIN"/>
    <property type="match status" value="1"/>
</dbReference>
<feature type="transmembrane region" description="Helical" evidence="1">
    <location>
        <begin position="144"/>
        <end position="162"/>
    </location>
</feature>
<keyword evidence="1" id="KW-1133">Transmembrane helix</keyword>
<feature type="transmembrane region" description="Helical" evidence="1">
    <location>
        <begin position="36"/>
        <end position="56"/>
    </location>
</feature>
<feature type="transmembrane region" description="Helical" evidence="1">
    <location>
        <begin position="85"/>
        <end position="109"/>
    </location>
</feature>
<feature type="transmembrane region" description="Helical" evidence="1">
    <location>
        <begin position="321"/>
        <end position="339"/>
    </location>
</feature>
<keyword evidence="1" id="KW-0812">Transmembrane</keyword>
<feature type="transmembrane region" description="Helical" evidence="1">
    <location>
        <begin position="182"/>
        <end position="201"/>
    </location>
</feature>
<dbReference type="Proteomes" id="UP000078454">
    <property type="component" value="Unassembled WGS sequence"/>
</dbReference>
<evidence type="ECO:0000313" key="2">
    <source>
        <dbReference type="EMBL" id="OAS14314.1"/>
    </source>
</evidence>
<keyword evidence="1" id="KW-0472">Membrane</keyword>
<dbReference type="STRING" id="1850517.A8708_13005"/>
<feature type="transmembrane region" description="Helical" evidence="1">
    <location>
        <begin position="298"/>
        <end position="315"/>
    </location>
</feature>
<protein>
    <recommendedName>
        <fullName evidence="4">Transporter</fullName>
    </recommendedName>
</protein>
<gene>
    <name evidence="2" type="ORF">A8708_13005</name>
</gene>
<dbReference type="OrthoDB" id="4424890at2"/>
<evidence type="ECO:0000313" key="3">
    <source>
        <dbReference type="Proteomes" id="UP000078454"/>
    </source>
</evidence>